<reference evidence="1" key="1">
    <citation type="submission" date="2021-01" db="EMBL/GenBank/DDBJ databases">
        <title>Phytophthora aleatoria, a newly-described species from Pinus radiata is distinct from Phytophthora cactorum isolates based on comparative genomics.</title>
        <authorList>
            <person name="Mcdougal R."/>
            <person name="Panda P."/>
            <person name="Williams N."/>
            <person name="Studholme D.J."/>
        </authorList>
    </citation>
    <scope>NUCLEOTIDE SEQUENCE</scope>
    <source>
        <strain evidence="1">NZFS 4037</strain>
    </source>
</reference>
<dbReference type="Proteomes" id="UP000709295">
    <property type="component" value="Unassembled WGS sequence"/>
</dbReference>
<sequence>MRSQILSCASRVCSDACEAQWKCQWWCKVLTCLESSAVNIYEIGSHEVQGMDPPSGKLTVDQKKQVRELAADGMNPARIRNALSFNVPEDKIPHLNKVQIFVTHFRKTELNNTDDLDMLAQVVKDKAYTSKSGQY</sequence>
<organism evidence="1 2">
    <name type="scientific">Phytophthora aleatoria</name>
    <dbReference type="NCBI Taxonomy" id="2496075"/>
    <lineage>
        <taxon>Eukaryota</taxon>
        <taxon>Sar</taxon>
        <taxon>Stramenopiles</taxon>
        <taxon>Oomycota</taxon>
        <taxon>Peronosporomycetes</taxon>
        <taxon>Peronosporales</taxon>
        <taxon>Peronosporaceae</taxon>
        <taxon>Phytophthora</taxon>
    </lineage>
</organism>
<name>A0A8J5J870_9STRA</name>
<accession>A0A8J5J870</accession>
<proteinExistence type="predicted"/>
<dbReference type="AlphaFoldDB" id="A0A8J5J870"/>
<evidence type="ECO:0000313" key="1">
    <source>
        <dbReference type="EMBL" id="KAG6965230.1"/>
    </source>
</evidence>
<protein>
    <submittedName>
        <fullName evidence="1">Uncharacterized protein</fullName>
    </submittedName>
</protein>
<gene>
    <name evidence="1" type="ORF">JG688_00007314</name>
</gene>
<keyword evidence="2" id="KW-1185">Reference proteome</keyword>
<dbReference type="EMBL" id="JAENGY010000346">
    <property type="protein sequence ID" value="KAG6965230.1"/>
    <property type="molecule type" value="Genomic_DNA"/>
</dbReference>
<evidence type="ECO:0000313" key="2">
    <source>
        <dbReference type="Proteomes" id="UP000709295"/>
    </source>
</evidence>
<comment type="caution">
    <text evidence="1">The sequence shown here is derived from an EMBL/GenBank/DDBJ whole genome shotgun (WGS) entry which is preliminary data.</text>
</comment>